<protein>
    <submittedName>
        <fullName evidence="1">Uncharacterized protein</fullName>
    </submittedName>
</protein>
<proteinExistence type="predicted"/>
<reference evidence="1 2" key="1">
    <citation type="submission" date="2018-11" db="EMBL/GenBank/DDBJ databases">
        <title>The Potential of Streptomyces as Biocontrol Agents against the Tomato grey mould, Botrytis cinerea (Gray mold) Frontiers in Microbiology.</title>
        <authorList>
            <person name="Li D."/>
        </authorList>
    </citation>
    <scope>NUCLEOTIDE SEQUENCE [LARGE SCALE GENOMIC DNA]</scope>
    <source>
        <strain evidence="1 2">NEAU-LD23</strain>
    </source>
</reference>
<organism evidence="1 2">
    <name type="scientific">Streptomyces botrytidirepellens</name>
    <dbReference type="NCBI Taxonomy" id="2486417"/>
    <lineage>
        <taxon>Bacteria</taxon>
        <taxon>Bacillati</taxon>
        <taxon>Actinomycetota</taxon>
        <taxon>Actinomycetes</taxon>
        <taxon>Kitasatosporales</taxon>
        <taxon>Streptomycetaceae</taxon>
        <taxon>Streptomyces</taxon>
    </lineage>
</organism>
<keyword evidence="2" id="KW-1185">Reference proteome</keyword>
<dbReference type="EMBL" id="RIBZ01000832">
    <property type="protein sequence ID" value="RNF85871.1"/>
    <property type="molecule type" value="Genomic_DNA"/>
</dbReference>
<comment type="caution">
    <text evidence="1">The sequence shown here is derived from an EMBL/GenBank/DDBJ whole genome shotgun (WGS) entry which is preliminary data.</text>
</comment>
<dbReference type="AlphaFoldDB" id="A0A3M8SWY9"/>
<dbReference type="Proteomes" id="UP000275401">
    <property type="component" value="Unassembled WGS sequence"/>
</dbReference>
<sequence length="85" mass="9372">MDITALHDERGAALDQVATATLRGLPWDESPGPKPAVDLTKALEDSIRRAQHDRRQPAPLDRGQPRARCWARHAVHASVLAHIVL</sequence>
<name>A0A3M8SWY9_9ACTN</name>
<gene>
    <name evidence="1" type="ORF">EEJ42_43215</name>
</gene>
<evidence type="ECO:0000313" key="2">
    <source>
        <dbReference type="Proteomes" id="UP000275401"/>
    </source>
</evidence>
<accession>A0A3M8SWY9</accession>
<evidence type="ECO:0000313" key="1">
    <source>
        <dbReference type="EMBL" id="RNF85871.1"/>
    </source>
</evidence>